<protein>
    <submittedName>
        <fullName evidence="2">Uncharacterized conserved protein PhnB, glyoxalase superfamily</fullName>
    </submittedName>
</protein>
<organism evidence="2 3">
    <name type="scientific">Micromonospora coxensis</name>
    <dbReference type="NCBI Taxonomy" id="356852"/>
    <lineage>
        <taxon>Bacteria</taxon>
        <taxon>Bacillati</taxon>
        <taxon>Actinomycetota</taxon>
        <taxon>Actinomycetes</taxon>
        <taxon>Micromonosporales</taxon>
        <taxon>Micromonosporaceae</taxon>
        <taxon>Micromonospora</taxon>
    </lineage>
</organism>
<reference evidence="3" key="1">
    <citation type="submission" date="2016-06" db="EMBL/GenBank/DDBJ databases">
        <authorList>
            <person name="Varghese N."/>
            <person name="Submissions Spin"/>
        </authorList>
    </citation>
    <scope>NUCLEOTIDE SEQUENCE [LARGE SCALE GENOMIC DNA]</scope>
    <source>
        <strain evidence="3">DSM 45161</strain>
    </source>
</reference>
<dbReference type="Proteomes" id="UP000198215">
    <property type="component" value="Chromosome I"/>
</dbReference>
<name>A0A1C5IZK3_9ACTN</name>
<evidence type="ECO:0000313" key="3">
    <source>
        <dbReference type="Proteomes" id="UP000198215"/>
    </source>
</evidence>
<dbReference type="CDD" id="cd08349">
    <property type="entry name" value="BLMA_like"/>
    <property type="match status" value="1"/>
</dbReference>
<gene>
    <name evidence="2" type="ORF">GA0070614_3682</name>
</gene>
<keyword evidence="1" id="KW-0046">Antibiotic resistance</keyword>
<dbReference type="InterPro" id="IPR000335">
    <property type="entry name" value="Bleomycin-R"/>
</dbReference>
<sequence>MTETMIPILPARSIDDTLHFYRALGFEVTYRQQRPNTYASIRRGGIELHFFVLKDLEPANNWGTCYVTTSDVDGLYDAFTAGMKGLLGKVPTRGVPRINPLKDMPFYGVRQFIVVDPAGNYIRIGQPVPEPPAGASPRSRLDRALETGSRLADAKGDFVAAAKVLDGALATDTGAEPALRFRALVLRADIAMRLDDPASAQRLLADAAALPLTTADRTRLGDDLRRITELRPLLAARVQPTGSGDGADGDPR</sequence>
<dbReference type="EMBL" id="LT607753">
    <property type="protein sequence ID" value="SCG63653.1"/>
    <property type="molecule type" value="Genomic_DNA"/>
</dbReference>
<evidence type="ECO:0000313" key="2">
    <source>
        <dbReference type="EMBL" id="SCG63653.1"/>
    </source>
</evidence>
<dbReference type="Gene3D" id="3.10.180.10">
    <property type="entry name" value="2,3-Dihydroxybiphenyl 1,2-Dioxygenase, domain 1"/>
    <property type="match status" value="1"/>
</dbReference>
<dbReference type="OrthoDB" id="6624781at2"/>
<keyword evidence="3" id="KW-1185">Reference proteome</keyword>
<dbReference type="InterPro" id="IPR029068">
    <property type="entry name" value="Glyas_Bleomycin-R_OHBP_Dase"/>
</dbReference>
<evidence type="ECO:0000256" key="1">
    <source>
        <dbReference type="ARBA" id="ARBA00023251"/>
    </source>
</evidence>
<dbReference type="AlphaFoldDB" id="A0A1C5IZK3"/>
<accession>A0A1C5IZK3</accession>
<dbReference type="RefSeq" id="WP_088977097.1">
    <property type="nucleotide sequence ID" value="NZ_LT607753.1"/>
</dbReference>
<dbReference type="GO" id="GO:0046677">
    <property type="term" value="P:response to antibiotic"/>
    <property type="evidence" value="ECO:0007669"/>
    <property type="project" value="UniProtKB-KW"/>
</dbReference>
<dbReference type="SUPFAM" id="SSF54593">
    <property type="entry name" value="Glyoxalase/Bleomycin resistance protein/Dihydroxybiphenyl dioxygenase"/>
    <property type="match status" value="1"/>
</dbReference>
<proteinExistence type="predicted"/>